<gene>
    <name evidence="3" type="ORF">NQ315_012836</name>
</gene>
<dbReference type="GO" id="GO:0008270">
    <property type="term" value="F:zinc ion binding"/>
    <property type="evidence" value="ECO:0007669"/>
    <property type="project" value="UniProtKB-KW"/>
</dbReference>
<dbReference type="Proteomes" id="UP001159042">
    <property type="component" value="Unassembled WGS sequence"/>
</dbReference>
<sequence length="360" mass="40775">MRKTDNTNNRSARESYGDDAIGYVQLYRECGICTVKCKMCPEHKVRTKPYNVTMIINENDNEIISCQCHDCAASAGGCKHAVAFLMWVHRRSEEPACTSVECYWKKPTLSRIGTTLKYITVQQITKKERLKGEKIDNCELLKYQLDFKHNDVMQFSMHCFIMEQSPEIQANIDNLVDVMKVTFTEAVISTIEEATRKQSKSSLWYEMRYGRITASKAHEVSVCRTPNGSLVATIMGAKIPDTAAMKRGRNLELSVRKTVSNKLKKKITSCGLYVCRENPMIAASPDGLLKDAVIEIKCPAKTKTKDSYIKNGVITEKCKAQVQLQMYATGVEKCYFCVADSNFEETKNVDIILVTYDSDY</sequence>
<dbReference type="InterPro" id="IPR007527">
    <property type="entry name" value="Znf_SWIM"/>
</dbReference>
<dbReference type="AlphaFoldDB" id="A0AAV8V5T2"/>
<protein>
    <recommendedName>
        <fullName evidence="2">SWIM-type domain-containing protein</fullName>
    </recommendedName>
</protein>
<feature type="domain" description="SWIM-type" evidence="2">
    <location>
        <begin position="50"/>
        <end position="89"/>
    </location>
</feature>
<keyword evidence="1" id="KW-0862">Zinc</keyword>
<dbReference type="EMBL" id="JANEYG010000522">
    <property type="protein sequence ID" value="KAJ8909512.1"/>
    <property type="molecule type" value="Genomic_DNA"/>
</dbReference>
<evidence type="ECO:0000256" key="1">
    <source>
        <dbReference type="PROSITE-ProRule" id="PRU00325"/>
    </source>
</evidence>
<dbReference type="GO" id="GO:0006281">
    <property type="term" value="P:DNA repair"/>
    <property type="evidence" value="ECO:0007669"/>
    <property type="project" value="UniProtKB-ARBA"/>
</dbReference>
<organism evidence="3 4">
    <name type="scientific">Exocentrus adspersus</name>
    <dbReference type="NCBI Taxonomy" id="1586481"/>
    <lineage>
        <taxon>Eukaryota</taxon>
        <taxon>Metazoa</taxon>
        <taxon>Ecdysozoa</taxon>
        <taxon>Arthropoda</taxon>
        <taxon>Hexapoda</taxon>
        <taxon>Insecta</taxon>
        <taxon>Pterygota</taxon>
        <taxon>Neoptera</taxon>
        <taxon>Endopterygota</taxon>
        <taxon>Coleoptera</taxon>
        <taxon>Polyphaga</taxon>
        <taxon>Cucujiformia</taxon>
        <taxon>Chrysomeloidea</taxon>
        <taxon>Cerambycidae</taxon>
        <taxon>Lamiinae</taxon>
        <taxon>Acanthocinini</taxon>
        <taxon>Exocentrus</taxon>
    </lineage>
</organism>
<dbReference type="PROSITE" id="PS50966">
    <property type="entry name" value="ZF_SWIM"/>
    <property type="match status" value="1"/>
</dbReference>
<dbReference type="InterPro" id="IPR011335">
    <property type="entry name" value="Restrct_endonuc-II-like"/>
</dbReference>
<name>A0AAV8V5T2_9CUCU</name>
<comment type="caution">
    <text evidence="3">The sequence shown here is derived from an EMBL/GenBank/DDBJ whole genome shotgun (WGS) entry which is preliminary data.</text>
</comment>
<dbReference type="CDD" id="cd22343">
    <property type="entry name" value="PDDEXK_lambda_exonuclease-like"/>
    <property type="match status" value="1"/>
</dbReference>
<accession>A0AAV8V5T2</accession>
<evidence type="ECO:0000313" key="4">
    <source>
        <dbReference type="Proteomes" id="UP001159042"/>
    </source>
</evidence>
<reference evidence="3 4" key="1">
    <citation type="journal article" date="2023" name="Insect Mol. Biol.">
        <title>Genome sequencing provides insights into the evolution of gene families encoding plant cell wall-degrading enzymes in longhorned beetles.</title>
        <authorList>
            <person name="Shin N.R."/>
            <person name="Okamura Y."/>
            <person name="Kirsch R."/>
            <person name="Pauchet Y."/>
        </authorList>
    </citation>
    <scope>NUCLEOTIDE SEQUENCE [LARGE SCALE GENOMIC DNA]</scope>
    <source>
        <strain evidence="3">EAD_L_NR</strain>
    </source>
</reference>
<dbReference type="InterPro" id="IPR019080">
    <property type="entry name" value="YqaJ_viral_recombinase"/>
</dbReference>
<keyword evidence="4" id="KW-1185">Reference proteome</keyword>
<dbReference type="Pfam" id="PF09588">
    <property type="entry name" value="YqaJ"/>
    <property type="match status" value="1"/>
</dbReference>
<evidence type="ECO:0000313" key="3">
    <source>
        <dbReference type="EMBL" id="KAJ8909512.1"/>
    </source>
</evidence>
<keyword evidence="1" id="KW-0479">Metal-binding</keyword>
<dbReference type="InterPro" id="IPR011604">
    <property type="entry name" value="PDDEXK-like_dom_sf"/>
</dbReference>
<dbReference type="Gene3D" id="3.90.320.10">
    <property type="match status" value="1"/>
</dbReference>
<keyword evidence="1" id="KW-0863">Zinc-finger</keyword>
<feature type="non-terminal residue" evidence="3">
    <location>
        <position position="360"/>
    </location>
</feature>
<evidence type="ECO:0000259" key="2">
    <source>
        <dbReference type="PROSITE" id="PS50966"/>
    </source>
</evidence>
<dbReference type="SUPFAM" id="SSF52980">
    <property type="entry name" value="Restriction endonuclease-like"/>
    <property type="match status" value="1"/>
</dbReference>
<proteinExistence type="predicted"/>
<dbReference type="PANTHER" id="PTHR39953:SF1">
    <property type="entry name" value="RE54151P"/>
    <property type="match status" value="1"/>
</dbReference>
<dbReference type="PANTHER" id="PTHR39953">
    <property type="entry name" value="RE54151P"/>
    <property type="match status" value="1"/>
</dbReference>